<dbReference type="Gene3D" id="1.10.8.430">
    <property type="entry name" value="Helical domain of apoptotic protease-activating factors"/>
    <property type="match status" value="1"/>
</dbReference>
<sequence>MGQNLAELKKLGEDLAVKCGGLPLAIAVVGGYLLRNLNVAEWKRLTSSVDWHDMISTEKVIDATLNLSYYDMPSHLKSCFMYTTTFPVDSLIDVRVLARLWVAEGFIPHVRGHTREEVAIKYIDELVQRCMIQVEERAYTGRTTAVKVHDILRNWGIRRARIEGFMKDCYTMDDIKAAYTEELVEAYRMALHGFMLETEFIASMRQLRSLVAFSFHTSQVGKSLQDLHHLRVLYLHSSGWEVFLPREIGRMRYLRYLGFGGNCTYHLPSSVGDLLSLEIVDATGGRIHNIPGSLWKIPTLKQVHIFRARGWSMPRISSQFKVHAIVLSSISDLHTRSTETNDILKAWRIMEATKQQLSGDKNPNLSCCFGMTYDMVTGNQMDIVGKCVADLRFPNDFLDFEMMDNVTVLKIRCAKLLNTDQKMKELSRMRFLMVLEIGEQSYTESVLDCPGGSFKCLVKLVLYDLALKDWKLGSGSMIHLRELIVCKCPNLSYLPEELLQLLSLRKLDLIEMSTSCYQQGTVASELMKKGCHVFKSAEAKNFQHLDLP</sequence>
<dbReference type="GO" id="GO:0002758">
    <property type="term" value="P:innate immune response-activating signaling pathway"/>
    <property type="evidence" value="ECO:0007669"/>
    <property type="project" value="UniProtKB-ARBA"/>
</dbReference>
<accession>A0AAV5CRJ5</accession>
<dbReference type="InterPro" id="IPR055414">
    <property type="entry name" value="LRR_R13L4/SHOC2-like"/>
</dbReference>
<dbReference type="Gene3D" id="3.80.10.10">
    <property type="entry name" value="Ribonuclease Inhibitor"/>
    <property type="match status" value="1"/>
</dbReference>
<dbReference type="InterPro" id="IPR036388">
    <property type="entry name" value="WH-like_DNA-bd_sf"/>
</dbReference>
<proteinExistence type="predicted"/>
<feature type="domain" description="Disease resistance R13L4/SHOC-2-like LRR" evidence="4">
    <location>
        <begin position="206"/>
        <end position="307"/>
    </location>
</feature>
<organism evidence="5 6">
    <name type="scientific">Eleusine coracana subsp. coracana</name>
    <dbReference type="NCBI Taxonomy" id="191504"/>
    <lineage>
        <taxon>Eukaryota</taxon>
        <taxon>Viridiplantae</taxon>
        <taxon>Streptophyta</taxon>
        <taxon>Embryophyta</taxon>
        <taxon>Tracheophyta</taxon>
        <taxon>Spermatophyta</taxon>
        <taxon>Magnoliopsida</taxon>
        <taxon>Liliopsida</taxon>
        <taxon>Poales</taxon>
        <taxon>Poaceae</taxon>
        <taxon>PACMAD clade</taxon>
        <taxon>Chloridoideae</taxon>
        <taxon>Cynodonteae</taxon>
        <taxon>Eleusininae</taxon>
        <taxon>Eleusine</taxon>
    </lineage>
</organism>
<reference evidence="5" key="2">
    <citation type="submission" date="2021-12" db="EMBL/GenBank/DDBJ databases">
        <title>Resequencing data analysis of finger millet.</title>
        <authorList>
            <person name="Hatakeyama M."/>
            <person name="Aluri S."/>
            <person name="Balachadran M.T."/>
            <person name="Sivarajan S.R."/>
            <person name="Poveda L."/>
            <person name="Shimizu-Inatsugi R."/>
            <person name="Schlapbach R."/>
            <person name="Sreeman S.M."/>
            <person name="Shimizu K.K."/>
        </authorList>
    </citation>
    <scope>NUCLEOTIDE SEQUENCE</scope>
</reference>
<dbReference type="Gene3D" id="1.10.10.10">
    <property type="entry name" value="Winged helix-like DNA-binding domain superfamily/Winged helix DNA-binding domain"/>
    <property type="match status" value="1"/>
</dbReference>
<dbReference type="InterPro" id="IPR032675">
    <property type="entry name" value="LRR_dom_sf"/>
</dbReference>
<evidence type="ECO:0000259" key="4">
    <source>
        <dbReference type="Pfam" id="PF23598"/>
    </source>
</evidence>
<keyword evidence="6" id="KW-1185">Reference proteome</keyword>
<dbReference type="GO" id="GO:0009626">
    <property type="term" value="P:plant-type hypersensitive response"/>
    <property type="evidence" value="ECO:0007669"/>
    <property type="project" value="UniProtKB-ARBA"/>
</dbReference>
<keyword evidence="2" id="KW-0611">Plant defense</keyword>
<dbReference type="PANTHER" id="PTHR23155">
    <property type="entry name" value="DISEASE RESISTANCE PROTEIN RP"/>
    <property type="match status" value="1"/>
</dbReference>
<dbReference type="InterPro" id="IPR027417">
    <property type="entry name" value="P-loop_NTPase"/>
</dbReference>
<dbReference type="EMBL" id="BQKI01000008">
    <property type="protein sequence ID" value="GJN01082.1"/>
    <property type="molecule type" value="Genomic_DNA"/>
</dbReference>
<dbReference type="PANTHER" id="PTHR23155:SF1185">
    <property type="entry name" value="DISEASE RESISTANCE RPP8-LIKE PROTEIN 3-RELATED"/>
    <property type="match status" value="1"/>
</dbReference>
<evidence type="ECO:0000256" key="1">
    <source>
        <dbReference type="ARBA" id="ARBA00022737"/>
    </source>
</evidence>
<reference evidence="5" key="1">
    <citation type="journal article" date="2018" name="DNA Res.">
        <title>Multiple hybrid de novo genome assembly of finger millet, an orphan allotetraploid crop.</title>
        <authorList>
            <person name="Hatakeyama M."/>
            <person name="Aluri S."/>
            <person name="Balachadran M.T."/>
            <person name="Sivarajan S.R."/>
            <person name="Patrignani A."/>
            <person name="Gruter S."/>
            <person name="Poveda L."/>
            <person name="Shimizu-Inatsugi R."/>
            <person name="Baeten J."/>
            <person name="Francoijs K.J."/>
            <person name="Nataraja K.N."/>
            <person name="Reddy Y.A.N."/>
            <person name="Phadnis S."/>
            <person name="Ravikumar R.L."/>
            <person name="Schlapbach R."/>
            <person name="Sreeman S.M."/>
            <person name="Shimizu K.K."/>
        </authorList>
    </citation>
    <scope>NUCLEOTIDE SEQUENCE</scope>
</reference>
<evidence type="ECO:0000259" key="3">
    <source>
        <dbReference type="Pfam" id="PF23559"/>
    </source>
</evidence>
<dbReference type="Pfam" id="PF23559">
    <property type="entry name" value="WHD_DRP"/>
    <property type="match status" value="1"/>
</dbReference>
<dbReference type="AlphaFoldDB" id="A0AAV5CRJ5"/>
<dbReference type="FunFam" id="1.10.10.10:FF:000322">
    <property type="entry name" value="Probable disease resistance protein At1g63360"/>
    <property type="match status" value="1"/>
</dbReference>
<comment type="caution">
    <text evidence="5">The sequence shown here is derived from an EMBL/GenBank/DDBJ whole genome shotgun (WGS) entry which is preliminary data.</text>
</comment>
<dbReference type="InterPro" id="IPR042197">
    <property type="entry name" value="Apaf_helical"/>
</dbReference>
<evidence type="ECO:0008006" key="7">
    <source>
        <dbReference type="Google" id="ProtNLM"/>
    </source>
</evidence>
<keyword evidence="1" id="KW-0677">Repeat</keyword>
<dbReference type="InterPro" id="IPR044974">
    <property type="entry name" value="Disease_R_plants"/>
</dbReference>
<dbReference type="Pfam" id="PF23598">
    <property type="entry name" value="LRR_14"/>
    <property type="match status" value="1"/>
</dbReference>
<evidence type="ECO:0000256" key="2">
    <source>
        <dbReference type="ARBA" id="ARBA00022821"/>
    </source>
</evidence>
<dbReference type="SUPFAM" id="SSF52540">
    <property type="entry name" value="P-loop containing nucleoside triphosphate hydrolases"/>
    <property type="match status" value="1"/>
</dbReference>
<name>A0AAV5CRJ5_ELECO</name>
<evidence type="ECO:0000313" key="6">
    <source>
        <dbReference type="Proteomes" id="UP001054889"/>
    </source>
</evidence>
<protein>
    <recommendedName>
        <fullName evidence="7">NB-ARC domain-containing protein</fullName>
    </recommendedName>
</protein>
<dbReference type="GO" id="GO:0042742">
    <property type="term" value="P:defense response to bacterium"/>
    <property type="evidence" value="ECO:0007669"/>
    <property type="project" value="UniProtKB-ARBA"/>
</dbReference>
<dbReference type="InterPro" id="IPR058922">
    <property type="entry name" value="WHD_DRP"/>
</dbReference>
<dbReference type="SUPFAM" id="SSF52058">
    <property type="entry name" value="L domain-like"/>
    <property type="match status" value="1"/>
</dbReference>
<dbReference type="GO" id="GO:0043531">
    <property type="term" value="F:ADP binding"/>
    <property type="evidence" value="ECO:0007669"/>
    <property type="project" value="InterPro"/>
</dbReference>
<gene>
    <name evidence="5" type="primary">ga18317</name>
    <name evidence="5" type="ORF">PR202_ga18317</name>
</gene>
<dbReference type="Proteomes" id="UP001054889">
    <property type="component" value="Unassembled WGS sequence"/>
</dbReference>
<feature type="domain" description="Disease resistance protein winged helix" evidence="3">
    <location>
        <begin position="86"/>
        <end position="153"/>
    </location>
</feature>
<evidence type="ECO:0000313" key="5">
    <source>
        <dbReference type="EMBL" id="GJN01082.1"/>
    </source>
</evidence>